<dbReference type="AlphaFoldDB" id="A0A0D0BS44"/>
<reference evidence="1 2" key="1">
    <citation type="submission" date="2014-04" db="EMBL/GenBank/DDBJ databases">
        <title>Evolutionary Origins and Diversification of the Mycorrhizal Mutualists.</title>
        <authorList>
            <consortium name="DOE Joint Genome Institute"/>
            <consortium name="Mycorrhizal Genomics Consortium"/>
            <person name="Kohler A."/>
            <person name="Kuo A."/>
            <person name="Nagy L.G."/>
            <person name="Floudas D."/>
            <person name="Copeland A."/>
            <person name="Barry K.W."/>
            <person name="Cichocki N."/>
            <person name="Veneault-Fourrey C."/>
            <person name="LaButti K."/>
            <person name="Lindquist E.A."/>
            <person name="Lipzen A."/>
            <person name="Lundell T."/>
            <person name="Morin E."/>
            <person name="Murat C."/>
            <person name="Riley R."/>
            <person name="Ohm R."/>
            <person name="Sun H."/>
            <person name="Tunlid A."/>
            <person name="Henrissat B."/>
            <person name="Grigoriev I.V."/>
            <person name="Hibbett D.S."/>
            <person name="Martin F."/>
        </authorList>
    </citation>
    <scope>NUCLEOTIDE SEQUENCE [LARGE SCALE GENOMIC DNA]</scope>
    <source>
        <strain evidence="1 2">FD-317 M1</strain>
    </source>
</reference>
<proteinExistence type="predicted"/>
<sequence length="177" mass="19737">VCRWHASKGQFNQLVLEVLFMELDNPPSPVQVEGLPPNVVPIMRREVTGYTILPDDTRINISRLQVDILPGFAMTTYASQGQSLETNNTDPNTFDNHHTFYTALSQSRSAANNILLQDFDLKHVTGGASGALRKEYRELELLDEIMKLRYNGELPSSVAGPTCKVSIESFLAWKGAE</sequence>
<dbReference type="HOGENOM" id="CLU_038071_1_0_1"/>
<feature type="non-terminal residue" evidence="1">
    <location>
        <position position="1"/>
    </location>
</feature>
<evidence type="ECO:0000313" key="1">
    <source>
        <dbReference type="EMBL" id="KIK58106.1"/>
    </source>
</evidence>
<accession>A0A0D0BS44</accession>
<name>A0A0D0BS44_9AGAR</name>
<organism evidence="1 2">
    <name type="scientific">Collybiopsis luxurians FD-317 M1</name>
    <dbReference type="NCBI Taxonomy" id="944289"/>
    <lineage>
        <taxon>Eukaryota</taxon>
        <taxon>Fungi</taxon>
        <taxon>Dikarya</taxon>
        <taxon>Basidiomycota</taxon>
        <taxon>Agaricomycotina</taxon>
        <taxon>Agaricomycetes</taxon>
        <taxon>Agaricomycetidae</taxon>
        <taxon>Agaricales</taxon>
        <taxon>Marasmiineae</taxon>
        <taxon>Omphalotaceae</taxon>
        <taxon>Collybiopsis</taxon>
        <taxon>Collybiopsis luxurians</taxon>
    </lineage>
</organism>
<dbReference type="Proteomes" id="UP000053593">
    <property type="component" value="Unassembled WGS sequence"/>
</dbReference>
<dbReference type="EMBL" id="KN834787">
    <property type="protein sequence ID" value="KIK58106.1"/>
    <property type="molecule type" value="Genomic_DNA"/>
</dbReference>
<dbReference type="OrthoDB" id="3247165at2759"/>
<keyword evidence="2" id="KW-1185">Reference proteome</keyword>
<gene>
    <name evidence="1" type="ORF">GYMLUDRAFT_171751</name>
</gene>
<evidence type="ECO:0000313" key="2">
    <source>
        <dbReference type="Proteomes" id="UP000053593"/>
    </source>
</evidence>
<protein>
    <submittedName>
        <fullName evidence="1">Uncharacterized protein</fullName>
    </submittedName>
</protein>